<dbReference type="InterPro" id="IPR014229">
    <property type="entry name" value="Spore_YtfJ"/>
</dbReference>
<protein>
    <recommendedName>
        <fullName evidence="5">Sporulation protein YtfJ</fullName>
    </recommendedName>
</protein>
<keyword evidence="2" id="KW-0812">Transmembrane</keyword>
<keyword evidence="4" id="KW-1185">Reference proteome</keyword>
<dbReference type="KEGG" id="bcv:Bcav_2387"/>
<evidence type="ECO:0000313" key="3">
    <source>
        <dbReference type="EMBL" id="ACQ80637.1"/>
    </source>
</evidence>
<organism evidence="3 4">
    <name type="scientific">Beutenbergia cavernae (strain ATCC BAA-8 / DSM 12333 / CCUG 43141 / JCM 11478 / NBRC 16432 / NCIMB 13614 / HKI 0122)</name>
    <dbReference type="NCBI Taxonomy" id="471853"/>
    <lineage>
        <taxon>Bacteria</taxon>
        <taxon>Bacillati</taxon>
        <taxon>Actinomycetota</taxon>
        <taxon>Actinomycetes</taxon>
        <taxon>Micrococcales</taxon>
        <taxon>Beutenbergiaceae</taxon>
        <taxon>Beutenbergia</taxon>
    </lineage>
</organism>
<dbReference type="eggNOG" id="ENOG50332CR">
    <property type="taxonomic scope" value="Bacteria"/>
</dbReference>
<accession>C5BW36</accession>
<dbReference type="HOGENOM" id="CLU_153694_0_0_11"/>
<dbReference type="AlphaFoldDB" id="C5BW36"/>
<feature type="compositionally biased region" description="Gly residues" evidence="1">
    <location>
        <begin position="70"/>
        <end position="82"/>
    </location>
</feature>
<gene>
    <name evidence="3" type="ordered locus">Bcav_2387</name>
</gene>
<proteinExistence type="predicted"/>
<dbReference type="RefSeq" id="WP_015882877.1">
    <property type="nucleotide sequence ID" value="NC_012669.1"/>
</dbReference>
<evidence type="ECO:0008006" key="5">
    <source>
        <dbReference type="Google" id="ProtNLM"/>
    </source>
</evidence>
<evidence type="ECO:0000256" key="1">
    <source>
        <dbReference type="SAM" id="MobiDB-lite"/>
    </source>
</evidence>
<sequence>MNEQVPSRTPVERLTQAASDAIHVRRVFGDPVTSGDTTVIPVATVLGMHGMGFGEGDLAGRGPESESSPGGEGRGAGGGGGFGMLARPAGAFVVSGDDVTWRPSVDVNLVVLGGQALGAVALAGLTFVLVARALRGRR</sequence>
<dbReference type="EMBL" id="CP001618">
    <property type="protein sequence ID" value="ACQ80637.1"/>
    <property type="molecule type" value="Genomic_DNA"/>
</dbReference>
<keyword evidence="2" id="KW-0472">Membrane</keyword>
<feature type="transmembrane region" description="Helical" evidence="2">
    <location>
        <begin position="109"/>
        <end position="131"/>
    </location>
</feature>
<dbReference type="Pfam" id="PF09579">
    <property type="entry name" value="Spore_YtfJ"/>
    <property type="match status" value="1"/>
</dbReference>
<evidence type="ECO:0000313" key="4">
    <source>
        <dbReference type="Proteomes" id="UP000007962"/>
    </source>
</evidence>
<feature type="compositionally biased region" description="Low complexity" evidence="1">
    <location>
        <begin position="60"/>
        <end position="69"/>
    </location>
</feature>
<name>C5BW36_BEUC1</name>
<dbReference type="OrthoDB" id="3830295at2"/>
<evidence type="ECO:0000256" key="2">
    <source>
        <dbReference type="SAM" id="Phobius"/>
    </source>
</evidence>
<reference evidence="3 4" key="1">
    <citation type="journal article" date="2009" name="Stand. Genomic Sci.">
        <title>Complete genome sequence of Beutenbergia cavernae type strain (HKI 0122).</title>
        <authorList>
            <person name="Land M."/>
            <person name="Pukall R."/>
            <person name="Abt B."/>
            <person name="Goker M."/>
            <person name="Rohde M."/>
            <person name="Glavina Del Rio T."/>
            <person name="Tice H."/>
            <person name="Copeland A."/>
            <person name="Cheng J.F."/>
            <person name="Lucas S."/>
            <person name="Chen F."/>
            <person name="Nolan M."/>
            <person name="Bruce D."/>
            <person name="Goodwin L."/>
            <person name="Pitluck S."/>
            <person name="Ivanova N."/>
            <person name="Mavromatis K."/>
            <person name="Ovchinnikova G."/>
            <person name="Pati A."/>
            <person name="Chen A."/>
            <person name="Palaniappan K."/>
            <person name="Hauser L."/>
            <person name="Chang Y.J."/>
            <person name="Jefferies C.C."/>
            <person name="Saunders E."/>
            <person name="Brettin T."/>
            <person name="Detter J.C."/>
            <person name="Han C."/>
            <person name="Chain P."/>
            <person name="Bristow J."/>
            <person name="Eisen J.A."/>
            <person name="Markowitz V."/>
            <person name="Hugenholtz P."/>
            <person name="Kyrpides N.C."/>
            <person name="Klenk H.P."/>
            <person name="Lapidus A."/>
        </authorList>
    </citation>
    <scope>NUCLEOTIDE SEQUENCE [LARGE SCALE GENOMIC DNA]</scope>
    <source>
        <strain evidence="4">ATCC BAA-8 / DSM 12333 / NBRC 16432</strain>
    </source>
</reference>
<dbReference type="Proteomes" id="UP000007962">
    <property type="component" value="Chromosome"/>
</dbReference>
<feature type="region of interest" description="Disordered" evidence="1">
    <location>
        <begin position="54"/>
        <end position="82"/>
    </location>
</feature>
<keyword evidence="2" id="KW-1133">Transmembrane helix</keyword>
<dbReference type="STRING" id="471853.Bcav_2387"/>